<accession>A0AB39QTX5</accession>
<feature type="transmembrane region" description="Helical" evidence="1">
    <location>
        <begin position="44"/>
        <end position="66"/>
    </location>
</feature>
<dbReference type="EMBL" id="CP163441">
    <property type="protein sequence ID" value="XDQ46059.1"/>
    <property type="molecule type" value="Genomic_DNA"/>
</dbReference>
<dbReference type="InterPro" id="IPR019692">
    <property type="entry name" value="CFP-6_PH"/>
</dbReference>
<organism evidence="3">
    <name type="scientific">Streptomyces sp. R39</name>
    <dbReference type="NCBI Taxonomy" id="3238631"/>
    <lineage>
        <taxon>Bacteria</taxon>
        <taxon>Bacillati</taxon>
        <taxon>Actinomycetota</taxon>
        <taxon>Actinomycetes</taxon>
        <taxon>Kitasatosporales</taxon>
        <taxon>Streptomycetaceae</taxon>
        <taxon>Streptomyces</taxon>
    </lineage>
</organism>
<feature type="domain" description="Low molecular weight protein antigen 6 PH" evidence="2">
    <location>
        <begin position="63"/>
        <end position="137"/>
    </location>
</feature>
<sequence>MTTPLVKDRIYRSPQALIGGVLLLVIVGWLGIDALFRGQGRTPWLALAALILIVPLVAAFTLRPAVFANEDRLRVRNPFRVITLPWGEIASLRSGYSNEVIVKSGAKYQLWSVPVSLRGRKKVARRQAKAESDARRGRTGGGTRFGAGRGLGGFDGFGGFGGAGGRGELDHEAGPLRTETDKVMDDLREMLESRGSAESAQGEITVRWAYEVAAPAVAGAVLLAVLLAVG</sequence>
<evidence type="ECO:0000256" key="1">
    <source>
        <dbReference type="SAM" id="Phobius"/>
    </source>
</evidence>
<reference evidence="3" key="1">
    <citation type="submission" date="2024-07" db="EMBL/GenBank/DDBJ databases">
        <authorList>
            <person name="Yu S.T."/>
        </authorList>
    </citation>
    <scope>NUCLEOTIDE SEQUENCE</scope>
    <source>
        <strain evidence="3">R39</strain>
    </source>
</reference>
<evidence type="ECO:0000313" key="3">
    <source>
        <dbReference type="EMBL" id="XDQ46059.1"/>
    </source>
</evidence>
<feature type="transmembrane region" description="Helical" evidence="1">
    <location>
        <begin position="16"/>
        <end position="32"/>
    </location>
</feature>
<dbReference type="AlphaFoldDB" id="A0AB39QTX5"/>
<dbReference type="Pfam" id="PF10756">
    <property type="entry name" value="bPH_6"/>
    <property type="match status" value="1"/>
</dbReference>
<keyword evidence="1" id="KW-0472">Membrane</keyword>
<gene>
    <name evidence="3" type="ORF">AB5J52_29500</name>
</gene>
<protein>
    <submittedName>
        <fullName evidence="3">PH domain-containing protein</fullName>
    </submittedName>
</protein>
<name>A0AB39QTX5_9ACTN</name>
<dbReference type="RefSeq" id="WP_369224956.1">
    <property type="nucleotide sequence ID" value="NZ_CP163441.1"/>
</dbReference>
<feature type="transmembrane region" description="Helical" evidence="1">
    <location>
        <begin position="208"/>
        <end position="229"/>
    </location>
</feature>
<proteinExistence type="predicted"/>
<keyword evidence="1" id="KW-1133">Transmembrane helix</keyword>
<keyword evidence="1" id="KW-0812">Transmembrane</keyword>
<evidence type="ECO:0000259" key="2">
    <source>
        <dbReference type="Pfam" id="PF10756"/>
    </source>
</evidence>